<dbReference type="PANTHER" id="PTHR46087:SF7">
    <property type="entry name" value="CYCLIN-LIKE PROTEIN"/>
    <property type="match status" value="1"/>
</dbReference>
<evidence type="ECO:0000313" key="1">
    <source>
        <dbReference type="EMBL" id="KAK7259562.1"/>
    </source>
</evidence>
<dbReference type="PANTHER" id="PTHR46087">
    <property type="entry name" value="PUTATIVE, EXPRESSED-RELATED"/>
    <property type="match status" value="1"/>
</dbReference>
<dbReference type="AlphaFoldDB" id="A0AAN9EL32"/>
<gene>
    <name evidence="1" type="ORF">RIF29_25171</name>
</gene>
<organism evidence="1 2">
    <name type="scientific">Crotalaria pallida</name>
    <name type="common">Smooth rattlebox</name>
    <name type="synonym">Crotalaria striata</name>
    <dbReference type="NCBI Taxonomy" id="3830"/>
    <lineage>
        <taxon>Eukaryota</taxon>
        <taxon>Viridiplantae</taxon>
        <taxon>Streptophyta</taxon>
        <taxon>Embryophyta</taxon>
        <taxon>Tracheophyta</taxon>
        <taxon>Spermatophyta</taxon>
        <taxon>Magnoliopsida</taxon>
        <taxon>eudicotyledons</taxon>
        <taxon>Gunneridae</taxon>
        <taxon>Pentapetalae</taxon>
        <taxon>rosids</taxon>
        <taxon>fabids</taxon>
        <taxon>Fabales</taxon>
        <taxon>Fabaceae</taxon>
        <taxon>Papilionoideae</taxon>
        <taxon>50 kb inversion clade</taxon>
        <taxon>genistoids sensu lato</taxon>
        <taxon>core genistoids</taxon>
        <taxon>Crotalarieae</taxon>
        <taxon>Crotalaria</taxon>
    </lineage>
</organism>
<dbReference type="Proteomes" id="UP001372338">
    <property type="component" value="Unassembled WGS sequence"/>
</dbReference>
<sequence length="184" mass="20000">MIIFTSKAYNILSIISIAKMELTDKTVDPLQQLVNDNKLQAVTDTIRQPSKVYGSNEDDEDALKSLSGLKLIESQSKESFATMIESPFLIEQLVNDFTPDDACPLGGQLSSETTGNIYLSELKDDDKLPEMVDIPLFTIDDDIPAGGLGSQADLDALQPSENPNLLSVDDILGSVSSSLCYLHT</sequence>
<accession>A0AAN9EL32</accession>
<comment type="caution">
    <text evidence="1">The sequence shown here is derived from an EMBL/GenBank/DDBJ whole genome shotgun (WGS) entry which is preliminary data.</text>
</comment>
<dbReference type="InterPro" id="IPR055296">
    <property type="entry name" value="SRL2-like"/>
</dbReference>
<name>A0AAN9EL32_CROPI</name>
<keyword evidence="2" id="KW-1185">Reference proteome</keyword>
<reference evidence="1 2" key="1">
    <citation type="submission" date="2024-01" db="EMBL/GenBank/DDBJ databases">
        <title>The genomes of 5 underutilized Papilionoideae crops provide insights into root nodulation and disease resistanc.</title>
        <authorList>
            <person name="Yuan L."/>
        </authorList>
    </citation>
    <scope>NUCLEOTIDE SEQUENCE [LARGE SCALE GENOMIC DNA]</scope>
    <source>
        <strain evidence="1">ZHUSHIDOU_FW_LH</strain>
        <tissue evidence="1">Leaf</tissue>
    </source>
</reference>
<protein>
    <submittedName>
        <fullName evidence="1">Uncharacterized protein</fullName>
    </submittedName>
</protein>
<dbReference type="EMBL" id="JAYWIO010000005">
    <property type="protein sequence ID" value="KAK7259562.1"/>
    <property type="molecule type" value="Genomic_DNA"/>
</dbReference>
<proteinExistence type="predicted"/>
<evidence type="ECO:0000313" key="2">
    <source>
        <dbReference type="Proteomes" id="UP001372338"/>
    </source>
</evidence>